<comment type="caution">
    <text evidence="2">The sequence shown here is derived from an EMBL/GenBank/DDBJ whole genome shotgun (WGS) entry which is preliminary data.</text>
</comment>
<evidence type="ECO:0000256" key="1">
    <source>
        <dbReference type="SAM" id="SignalP"/>
    </source>
</evidence>
<dbReference type="SUPFAM" id="SSF75011">
    <property type="entry name" value="3-carboxy-cis,cis-mucoante lactonizing enzyme"/>
    <property type="match status" value="1"/>
</dbReference>
<proteinExistence type="predicted"/>
<accession>A0AAE3KMK8</accession>
<feature type="signal peptide" evidence="1">
    <location>
        <begin position="1"/>
        <end position="23"/>
    </location>
</feature>
<name>A0AAE3KMK8_9PSEU</name>
<dbReference type="Proteomes" id="UP001206128">
    <property type="component" value="Unassembled WGS sequence"/>
</dbReference>
<keyword evidence="3" id="KW-1185">Reference proteome</keyword>
<feature type="chain" id="PRO_5042270611" evidence="1">
    <location>
        <begin position="24"/>
        <end position="569"/>
    </location>
</feature>
<protein>
    <submittedName>
        <fullName evidence="2">Uncharacterized protein</fullName>
    </submittedName>
</protein>
<keyword evidence="1" id="KW-0732">Signal</keyword>
<dbReference type="EMBL" id="JAMTCK010000011">
    <property type="protein sequence ID" value="MCP2167723.1"/>
    <property type="molecule type" value="Genomic_DNA"/>
</dbReference>
<evidence type="ECO:0000313" key="2">
    <source>
        <dbReference type="EMBL" id="MCP2167723.1"/>
    </source>
</evidence>
<organism evidence="2 3">
    <name type="scientific">Goodfellowiella coeruleoviolacea</name>
    <dbReference type="NCBI Taxonomy" id="334858"/>
    <lineage>
        <taxon>Bacteria</taxon>
        <taxon>Bacillati</taxon>
        <taxon>Actinomycetota</taxon>
        <taxon>Actinomycetes</taxon>
        <taxon>Pseudonocardiales</taxon>
        <taxon>Pseudonocardiaceae</taxon>
        <taxon>Goodfellowiella</taxon>
    </lineage>
</organism>
<evidence type="ECO:0000313" key="3">
    <source>
        <dbReference type="Proteomes" id="UP001206128"/>
    </source>
</evidence>
<gene>
    <name evidence="2" type="ORF">LX83_004596</name>
</gene>
<dbReference type="AlphaFoldDB" id="A0AAE3KMK8"/>
<sequence length="569" mass="61167">MAGVLLAMVGMLTAAVPTGSAHAEVTTSTVVGSDGKVYRATNHLVPLPDRHRPREWLLAWAGDADGGQGDDPDFLAVIDATKGSRSYGRVVNTAVLSPQVGSEPHHMQYIWHAGDRVYAGAMFSDTTFVLDVSKLPEVRLAGINLGADTPCASIPDAYWVLRDGTAYGSYMGGPDVSGPCTYSNGETRVGNGFAGSPGGIVRIGEDGRTLSETPASAEDAEMPELCGNVPPLPKPSCANPHGIQAREDLNRLLVSDFAEVRNYLDPDTVQLDPTLLRTTVRIFDIADRDNPKLVSVTALPAGPRQDEAVFEENQMVMETTVTNRRDHRGAFAGTMAGGAIYYTPDITSPDPQWRQVFDNTAAYREFDPSGVLSGQLSGGSWLQTSPDDRYLFNAVMGSDPRLTPEQNSGMVYVLDIRALLASGNDPRCRIDSPEEVTGGGVEPDCPALVDVLPIKGGVGGPQGRVAVGPHWGAMDNFARGWDGRYRETTEIKRLATANYFVAQTGIDGDHRVCVIDFDGRRGLALDESFRDENDKSPCVNFDRENWPHGPRGGARPHGVLFAVADADVR</sequence>
<reference evidence="2" key="1">
    <citation type="submission" date="2022-06" db="EMBL/GenBank/DDBJ databases">
        <title>Genomic Encyclopedia of Archaeal and Bacterial Type Strains, Phase II (KMG-II): from individual species to whole genera.</title>
        <authorList>
            <person name="Goeker M."/>
        </authorList>
    </citation>
    <scope>NUCLEOTIDE SEQUENCE</scope>
    <source>
        <strain evidence="2">DSM 43935</strain>
    </source>
</reference>